<gene>
    <name evidence="2" type="ORF">AMS68_006260</name>
</gene>
<feature type="region of interest" description="Disordered" evidence="1">
    <location>
        <begin position="1"/>
        <end position="32"/>
    </location>
</feature>
<feature type="compositionally biased region" description="Polar residues" evidence="1">
    <location>
        <begin position="250"/>
        <end position="288"/>
    </location>
</feature>
<reference evidence="2 3" key="1">
    <citation type="journal article" date="2016" name="Sci. Rep.">
        <title>Peltaster fructicola genome reveals evolution from an invasive phytopathogen to an ectophytic parasite.</title>
        <authorList>
            <person name="Xu C."/>
            <person name="Chen H."/>
            <person name="Gleason M.L."/>
            <person name="Xu J.R."/>
            <person name="Liu H."/>
            <person name="Zhang R."/>
            <person name="Sun G."/>
        </authorList>
    </citation>
    <scope>NUCLEOTIDE SEQUENCE [LARGE SCALE GENOMIC DNA]</scope>
    <source>
        <strain evidence="2 3">LNHT1506</strain>
    </source>
</reference>
<evidence type="ECO:0000313" key="3">
    <source>
        <dbReference type="Proteomes" id="UP000503462"/>
    </source>
</evidence>
<feature type="compositionally biased region" description="Basic and acidic residues" evidence="1">
    <location>
        <begin position="13"/>
        <end position="24"/>
    </location>
</feature>
<protein>
    <submittedName>
        <fullName evidence="2">Uncharacterized protein</fullName>
    </submittedName>
</protein>
<feature type="compositionally biased region" description="Pro residues" evidence="1">
    <location>
        <begin position="1"/>
        <end position="11"/>
    </location>
</feature>
<name>A0A6H0Y155_9PEZI</name>
<sequence>MPPVRTIPPAKPVKTERTHAENQERAYIAASRRSDRSLEARVESARRASEIHKKRTGRSLRVTEADVINEEMYEEEDDDLPAQIRRITAHLHTGNDPFNRRLQAYLANHIAMRNALGQVVADNWQQQQMQNNTLNQYLPQTMMQQQQQQQQQNSPFAFQNSNAPPHATAPHSPQSFRTSPYPAAGFNVQGQRPGTHIRSASIATPHELTAQPTMLGTPQSMSANSSPVDTKSFIDRRFTLPPQPPMPRNAQASPKDQLSSTQNSPDLSRTGSSVNSFNAQQPHSQSNRPGPLNLSHPMFTSPFGNADNMNFGPLTSTLPLESQQLLAGAPMSELNDPAMAAMMQTHLVPTPGGSFIPAPGFYSYNPNGSKGKGRSPTMMTSAVTNMGMNATLAPSMLDVTAAPSFPGSGDPLFTPYTPTGFGFGFDDSQPDAFSGDGQLSGQITPGEADWNSWIESQALSEEPTAI</sequence>
<feature type="compositionally biased region" description="Polar residues" evidence="1">
    <location>
        <begin position="153"/>
        <end position="163"/>
    </location>
</feature>
<dbReference type="EMBL" id="CP051142">
    <property type="protein sequence ID" value="QIX00743.1"/>
    <property type="molecule type" value="Genomic_DNA"/>
</dbReference>
<dbReference type="AlphaFoldDB" id="A0A6H0Y155"/>
<accession>A0A6H0Y155</accession>
<proteinExistence type="predicted"/>
<evidence type="ECO:0000313" key="2">
    <source>
        <dbReference type="EMBL" id="QIX00743.1"/>
    </source>
</evidence>
<dbReference type="OrthoDB" id="5397087at2759"/>
<evidence type="ECO:0000256" key="1">
    <source>
        <dbReference type="SAM" id="MobiDB-lite"/>
    </source>
</evidence>
<feature type="region of interest" description="Disordered" evidence="1">
    <location>
        <begin position="236"/>
        <end position="301"/>
    </location>
</feature>
<organism evidence="2 3">
    <name type="scientific">Peltaster fructicola</name>
    <dbReference type="NCBI Taxonomy" id="286661"/>
    <lineage>
        <taxon>Eukaryota</taxon>
        <taxon>Fungi</taxon>
        <taxon>Dikarya</taxon>
        <taxon>Ascomycota</taxon>
        <taxon>Pezizomycotina</taxon>
        <taxon>Dothideomycetes</taxon>
        <taxon>Dothideomycetes incertae sedis</taxon>
        <taxon>Peltaster</taxon>
    </lineage>
</organism>
<keyword evidence="3" id="KW-1185">Reference proteome</keyword>
<feature type="region of interest" description="Disordered" evidence="1">
    <location>
        <begin position="141"/>
        <end position="193"/>
    </location>
</feature>
<dbReference type="Proteomes" id="UP000503462">
    <property type="component" value="Chromosome 4"/>
</dbReference>